<evidence type="ECO:0000313" key="7">
    <source>
        <dbReference type="Proteomes" id="UP001247307"/>
    </source>
</evidence>
<evidence type="ECO:0000313" key="6">
    <source>
        <dbReference type="EMBL" id="MDR6892613.1"/>
    </source>
</evidence>
<dbReference type="AlphaFoldDB" id="A0AAE4C6I4"/>
<evidence type="ECO:0000256" key="1">
    <source>
        <dbReference type="ARBA" id="ARBA00022630"/>
    </source>
</evidence>
<dbReference type="Pfam" id="PF03358">
    <property type="entry name" value="FMN_red"/>
    <property type="match status" value="1"/>
</dbReference>
<keyword evidence="2" id="KW-0288">FMN</keyword>
<dbReference type="InterPro" id="IPR023932">
    <property type="entry name" value="CE1759_FMN_reduct"/>
</dbReference>
<protein>
    <submittedName>
        <fullName evidence="6">FMN reductase</fullName>
        <ecNumber evidence="6">1.5.1.38</ecNumber>
    </submittedName>
</protein>
<dbReference type="InterPro" id="IPR029039">
    <property type="entry name" value="Flavoprotein-like_sf"/>
</dbReference>
<comment type="caution">
    <text evidence="6">The sequence shown here is derived from an EMBL/GenBank/DDBJ whole genome shotgun (WGS) entry which is preliminary data.</text>
</comment>
<feature type="domain" description="NADPH-dependent FMN reductase-like" evidence="5">
    <location>
        <begin position="8"/>
        <end position="157"/>
    </location>
</feature>
<dbReference type="GO" id="GO:0052873">
    <property type="term" value="F:FMN reductase (NADPH) activity"/>
    <property type="evidence" value="ECO:0007669"/>
    <property type="project" value="UniProtKB-EC"/>
</dbReference>
<name>A0AAE4C6I4_9MICC</name>
<dbReference type="EMBL" id="JAVDUI010000001">
    <property type="protein sequence ID" value="MDR6892613.1"/>
    <property type="molecule type" value="Genomic_DNA"/>
</dbReference>
<dbReference type="RefSeq" id="WP_309851898.1">
    <property type="nucleotide sequence ID" value="NZ_BAAAIU010000020.1"/>
</dbReference>
<evidence type="ECO:0000256" key="3">
    <source>
        <dbReference type="ARBA" id="ARBA00023002"/>
    </source>
</evidence>
<dbReference type="InterPro" id="IPR005025">
    <property type="entry name" value="FMN_Rdtase-like_dom"/>
</dbReference>
<feature type="region of interest" description="Disordered" evidence="4">
    <location>
        <begin position="178"/>
        <end position="245"/>
    </location>
</feature>
<dbReference type="Gene3D" id="3.40.50.360">
    <property type="match status" value="1"/>
</dbReference>
<keyword evidence="7" id="KW-1185">Reference proteome</keyword>
<proteinExistence type="predicted"/>
<keyword evidence="1" id="KW-0285">Flavoprotein</keyword>
<keyword evidence="3 6" id="KW-0560">Oxidoreductase</keyword>
<evidence type="ECO:0000259" key="5">
    <source>
        <dbReference type="Pfam" id="PF03358"/>
    </source>
</evidence>
<dbReference type="NCBIfam" id="TIGR04037">
    <property type="entry name" value="LLM_duo_CE1759"/>
    <property type="match status" value="1"/>
</dbReference>
<dbReference type="Proteomes" id="UP001247307">
    <property type="component" value="Unassembled WGS sequence"/>
</dbReference>
<dbReference type="SUPFAM" id="SSF52218">
    <property type="entry name" value="Flavoproteins"/>
    <property type="match status" value="1"/>
</dbReference>
<gene>
    <name evidence="6" type="ORF">J2S35_001553</name>
</gene>
<evidence type="ECO:0000256" key="2">
    <source>
        <dbReference type="ARBA" id="ARBA00022643"/>
    </source>
</evidence>
<evidence type="ECO:0000256" key="4">
    <source>
        <dbReference type="SAM" id="MobiDB-lite"/>
    </source>
</evidence>
<accession>A0AAE4C6I4</accession>
<sequence length="245" mass="25703">MSTPRYSLVVVSGGLSEESATHRLGDALAAAVVERGKEAGVVVTPRRIAIRDLAQEIASASITGFAAGELAEAYDAVADADAVIAVSPTYKASFTGLFKAFWDVTPDGIMSGVPVILGATGGSPRHSLMTDTALRTLFAYMKACVAPTGIYVAAEDWGQRSLEARIGEAADELVRALGFSTPPAPPARDAGEPGESEDAGQAPTVGRANLEELQRPNARRTLAGTRSRARDPFTDVPTMEDMLKR</sequence>
<organism evidence="6 7">
    <name type="scientific">Falsarthrobacter nasiphocae</name>
    <dbReference type="NCBI Taxonomy" id="189863"/>
    <lineage>
        <taxon>Bacteria</taxon>
        <taxon>Bacillati</taxon>
        <taxon>Actinomycetota</taxon>
        <taxon>Actinomycetes</taxon>
        <taxon>Micrococcales</taxon>
        <taxon>Micrococcaceae</taxon>
        <taxon>Falsarthrobacter</taxon>
    </lineage>
</organism>
<dbReference type="InterPro" id="IPR051814">
    <property type="entry name" value="NAD(P)H-dep_FMN_reductase"/>
</dbReference>
<dbReference type="PANTHER" id="PTHR43408:SF2">
    <property type="entry name" value="FMN REDUCTASE (NADPH)"/>
    <property type="match status" value="1"/>
</dbReference>
<dbReference type="PANTHER" id="PTHR43408">
    <property type="entry name" value="FMN REDUCTASE (NADPH)"/>
    <property type="match status" value="1"/>
</dbReference>
<reference evidence="6" key="1">
    <citation type="submission" date="2023-07" db="EMBL/GenBank/DDBJ databases">
        <title>Sequencing the genomes of 1000 actinobacteria strains.</title>
        <authorList>
            <person name="Klenk H.-P."/>
        </authorList>
    </citation>
    <scope>NUCLEOTIDE SEQUENCE</scope>
    <source>
        <strain evidence="6">DSM 13988</strain>
    </source>
</reference>
<dbReference type="EC" id="1.5.1.38" evidence="6"/>